<organism evidence="3 4">
    <name type="scientific">Symbiodinium necroappetens</name>
    <dbReference type="NCBI Taxonomy" id="1628268"/>
    <lineage>
        <taxon>Eukaryota</taxon>
        <taxon>Sar</taxon>
        <taxon>Alveolata</taxon>
        <taxon>Dinophyceae</taxon>
        <taxon>Suessiales</taxon>
        <taxon>Symbiodiniaceae</taxon>
        <taxon>Symbiodinium</taxon>
    </lineage>
</organism>
<sequence>MLTCPGYRVAMDGKVSESTRLSFVTTGWLLMYLAHRPQALRHYTHIVLDEIHERDLDMDLLCLLLKRSLEKNPSLRLVLMSATVDATQFLDFFSGQGVQVERKPIVVGSRRFPTYPYFLDDLVNGALPGFIPRVRLDRFDKIGGRVEVNPQLFEACVGIVQAVAKPGLCVLIFLPGLSEIEQLHEAFTGSTRRDQCPLDFHMLHSVVPHEQQKKALLPPPAGHCKVVLSTNIAESSITIPDVRYVLDFGIVRKMVFDEERAMQSLCNTWSSQATCRQRRGRCGRLQEGVIVYLFPRSHYDRLQAYASPEVLGVPLESIYLKSRVLLHHLGPPEDLLQQLIDSPPQQRIAAAAQNLQDLGALKADGEVASLGRIAVFMPTTIQLTKLVVLSWALGIPGDGVVIAAALSTQDVFKMAAPANCRNLEDFPAHLAHNYITRARFDDGQFSEPIMYRNLYKEFLTVSKTQARAYHSWLDQSCVSVSRMSQFAALVVELATKLGAAVPSAKAHPALQALSRLKRSQQLKPEEVEGLFTKDYVRLKFALVGAFQPSFVQGEINTQNKNKGKINNCGFDPMRTCLLQQIKPAEMADVNNLWEFCHSLAPTKDVSLNDTGKIAFIECGDDREIHVPQSDVVHQMPLVAQLLHQLMRQPCKFKVLSDQGIWHEASKIGSPNFLNGMKWHVNGMRTMGSPYWRSNMGYMCEMRTNLKCHWGVCSSLLGREGPDQVRITGLTILPPPGTMTGARSIVQKPTCSQILGLWPSGPGDFGRNCMWFCCHSCFGSSGFASRCISDCVTSCLYYQSGLLLTQSKVSLGHGHRELEDVQSLVGLGGPFVRRAKHRQAPCP</sequence>
<dbReference type="InterPro" id="IPR001650">
    <property type="entry name" value="Helicase_C-like"/>
</dbReference>
<dbReference type="OrthoDB" id="66977at2759"/>
<dbReference type="GO" id="GO:0003723">
    <property type="term" value="F:RNA binding"/>
    <property type="evidence" value="ECO:0007669"/>
    <property type="project" value="TreeGrafter"/>
</dbReference>
<proteinExistence type="predicted"/>
<dbReference type="PANTHER" id="PTHR18934:SF113">
    <property type="entry name" value="ATP-DEPENDENT RNA HELICASE TDRD9"/>
    <property type="match status" value="1"/>
</dbReference>
<name>A0A812JJD6_9DINO</name>
<dbReference type="PROSITE" id="PS51194">
    <property type="entry name" value="HELICASE_CTER"/>
    <property type="match status" value="1"/>
</dbReference>
<dbReference type="SMART" id="SM00490">
    <property type="entry name" value="HELICc"/>
    <property type="match status" value="1"/>
</dbReference>
<dbReference type="EMBL" id="CAJNJA010006445">
    <property type="protein sequence ID" value="CAE7210407.1"/>
    <property type="molecule type" value="Genomic_DNA"/>
</dbReference>
<feature type="domain" description="Helicase C-terminal" evidence="2">
    <location>
        <begin position="158"/>
        <end position="326"/>
    </location>
</feature>
<dbReference type="PROSITE" id="PS51192">
    <property type="entry name" value="HELICASE_ATP_BIND_1"/>
    <property type="match status" value="1"/>
</dbReference>
<dbReference type="SUPFAM" id="SSF52540">
    <property type="entry name" value="P-loop containing nucleoside triphosphate hydrolases"/>
    <property type="match status" value="2"/>
</dbReference>
<keyword evidence="4" id="KW-1185">Reference proteome</keyword>
<gene>
    <name evidence="3" type="primary">spn-E</name>
    <name evidence="3" type="ORF">SNEC2469_LOCUS2093</name>
</gene>
<dbReference type="AlphaFoldDB" id="A0A812JJD6"/>
<dbReference type="InterPro" id="IPR014001">
    <property type="entry name" value="Helicase_ATP-bd"/>
</dbReference>
<evidence type="ECO:0000313" key="4">
    <source>
        <dbReference type="Proteomes" id="UP000601435"/>
    </source>
</evidence>
<evidence type="ECO:0000259" key="1">
    <source>
        <dbReference type="PROSITE" id="PS51192"/>
    </source>
</evidence>
<protein>
    <submittedName>
        <fullName evidence="3">Spn-E protein</fullName>
    </submittedName>
</protein>
<dbReference type="PANTHER" id="PTHR18934">
    <property type="entry name" value="ATP-DEPENDENT RNA HELICASE"/>
    <property type="match status" value="1"/>
</dbReference>
<dbReference type="Proteomes" id="UP000601435">
    <property type="component" value="Unassembled WGS sequence"/>
</dbReference>
<dbReference type="Gene3D" id="3.40.50.300">
    <property type="entry name" value="P-loop containing nucleotide triphosphate hydrolases"/>
    <property type="match status" value="2"/>
</dbReference>
<dbReference type="Pfam" id="PF00271">
    <property type="entry name" value="Helicase_C"/>
    <property type="match status" value="1"/>
</dbReference>
<accession>A0A812JJD6</accession>
<feature type="domain" description="Helicase ATP-binding" evidence="1">
    <location>
        <begin position="1"/>
        <end position="102"/>
    </location>
</feature>
<dbReference type="CDD" id="cd18791">
    <property type="entry name" value="SF2_C_RHA"/>
    <property type="match status" value="1"/>
</dbReference>
<evidence type="ECO:0000259" key="2">
    <source>
        <dbReference type="PROSITE" id="PS51194"/>
    </source>
</evidence>
<reference evidence="3" key="1">
    <citation type="submission" date="2021-02" db="EMBL/GenBank/DDBJ databases">
        <authorList>
            <person name="Dougan E. K."/>
            <person name="Rhodes N."/>
            <person name="Thang M."/>
            <person name="Chan C."/>
        </authorList>
    </citation>
    <scope>NUCLEOTIDE SEQUENCE</scope>
</reference>
<dbReference type="InterPro" id="IPR027417">
    <property type="entry name" value="P-loop_NTPase"/>
</dbReference>
<evidence type="ECO:0000313" key="3">
    <source>
        <dbReference type="EMBL" id="CAE7210407.1"/>
    </source>
</evidence>
<dbReference type="Gene3D" id="1.20.120.1080">
    <property type="match status" value="1"/>
</dbReference>
<comment type="caution">
    <text evidence="3">The sequence shown here is derived from an EMBL/GenBank/DDBJ whole genome shotgun (WGS) entry which is preliminary data.</text>
</comment>
<dbReference type="GO" id="GO:0004386">
    <property type="term" value="F:helicase activity"/>
    <property type="evidence" value="ECO:0007669"/>
    <property type="project" value="TreeGrafter"/>
</dbReference>